<organism evidence="2 3">
    <name type="scientific">Sporolactobacillus mangiferae</name>
    <dbReference type="NCBI Taxonomy" id="2940498"/>
    <lineage>
        <taxon>Bacteria</taxon>
        <taxon>Bacillati</taxon>
        <taxon>Bacillota</taxon>
        <taxon>Bacilli</taxon>
        <taxon>Bacillales</taxon>
        <taxon>Sporolactobacillaceae</taxon>
        <taxon>Sporolactobacillus</taxon>
    </lineage>
</organism>
<comment type="caution">
    <text evidence="2">The sequence shown here is derived from an EMBL/GenBank/DDBJ whole genome shotgun (WGS) entry which is preliminary data.</text>
</comment>
<evidence type="ECO:0000313" key="2">
    <source>
        <dbReference type="EMBL" id="MCL1632879.1"/>
    </source>
</evidence>
<reference evidence="2 3" key="1">
    <citation type="submission" date="2022-05" db="EMBL/GenBank/DDBJ databases">
        <title>Sporolactobacillus sp nov CPB3-1, isolated from tree bark (Mangifera indica L.).</title>
        <authorList>
            <person name="Phuengjayaem S."/>
            <person name="Tanasupawat S."/>
        </authorList>
    </citation>
    <scope>NUCLEOTIDE SEQUENCE [LARGE SCALE GENOMIC DNA]</scope>
    <source>
        <strain evidence="2 3">CPB3-1</strain>
    </source>
</reference>
<keyword evidence="1" id="KW-0472">Membrane</keyword>
<keyword evidence="1" id="KW-0812">Transmembrane</keyword>
<dbReference type="Proteomes" id="UP001203004">
    <property type="component" value="Unassembled WGS sequence"/>
</dbReference>
<keyword evidence="3" id="KW-1185">Reference proteome</keyword>
<accession>A0ABT0MDD0</accession>
<evidence type="ECO:0000313" key="3">
    <source>
        <dbReference type="Proteomes" id="UP001203004"/>
    </source>
</evidence>
<keyword evidence="1" id="KW-1133">Transmembrane helix</keyword>
<feature type="transmembrane region" description="Helical" evidence="1">
    <location>
        <begin position="221"/>
        <end position="245"/>
    </location>
</feature>
<dbReference type="EMBL" id="JAMAST010000025">
    <property type="protein sequence ID" value="MCL1632879.1"/>
    <property type="molecule type" value="Genomic_DNA"/>
</dbReference>
<feature type="transmembrane region" description="Helical" evidence="1">
    <location>
        <begin position="30"/>
        <end position="52"/>
    </location>
</feature>
<sequence length="292" mass="32765">MIKEKGFPINYLVSMSSLKRIFEERTRFQWWKLVFLFLFINGCLMMPISIHLSSVTQAPLSLVAPTVDRTVTGNVRLDGAIKEGELTGAAEAKKMVDNRVLVATDPKNTLKVSGSRYHHSVSGYKSVLVFQNHHLVLTDQNGYGFVIDYPKHKDLSLTGHKGGVKTLVSELWMAQYKPIYVAVVSLLSFAALLVSNIILMSAMTFILWLTKYSKISDIRSLREAAAIVIMSSGWPTIAALLLSLFSFDYGSLIMIQSVGLVLVISLVFWKTHFQNNRKVKSRHLIVLGDDRK</sequence>
<evidence type="ECO:0000256" key="1">
    <source>
        <dbReference type="SAM" id="Phobius"/>
    </source>
</evidence>
<feature type="transmembrane region" description="Helical" evidence="1">
    <location>
        <begin position="179"/>
        <end position="209"/>
    </location>
</feature>
<proteinExistence type="predicted"/>
<name>A0ABT0MDD0_9BACL</name>
<protein>
    <submittedName>
        <fullName evidence="2">Maltodextrose utilization protein MalA</fullName>
    </submittedName>
</protein>
<dbReference type="RefSeq" id="WP_249103645.1">
    <property type="nucleotide sequence ID" value="NZ_JAMAST010000025.1"/>
</dbReference>
<feature type="transmembrane region" description="Helical" evidence="1">
    <location>
        <begin position="251"/>
        <end position="269"/>
    </location>
</feature>
<gene>
    <name evidence="2" type="ORF">M3N64_13205</name>
</gene>